<proteinExistence type="inferred from homology"/>
<keyword evidence="6 10" id="KW-0630">Potassium</keyword>
<feature type="transmembrane region" description="Helical" evidence="12">
    <location>
        <begin position="178"/>
        <end position="203"/>
    </location>
</feature>
<dbReference type="eggNOG" id="COG0168">
    <property type="taxonomic scope" value="Bacteria"/>
</dbReference>
<keyword evidence="2 10" id="KW-0813">Transport</keyword>
<feature type="transmembrane region" description="Helical" evidence="12">
    <location>
        <begin position="41"/>
        <end position="59"/>
    </location>
</feature>
<dbReference type="AlphaFoldDB" id="A0A084UA62"/>
<feature type="transmembrane region" description="Helical" evidence="12">
    <location>
        <begin position="274"/>
        <end position="294"/>
    </location>
</feature>
<keyword evidence="10" id="KW-0997">Cell inner membrane</keyword>
<dbReference type="InterPro" id="IPR004772">
    <property type="entry name" value="TrkH"/>
</dbReference>
<comment type="similarity">
    <text evidence="10">Belongs to the TrkH potassium transport family.</text>
</comment>
<reference evidence="13 14" key="1">
    <citation type="submission" date="2014-05" db="EMBL/GenBank/DDBJ databases">
        <title>Draft Genome Sequence of Nitratireductor basaltis Strain UMTGB225, A Marine Bacterium Isolated from Green Barrel Tunicate.</title>
        <authorList>
            <person name="Gan H.Y."/>
        </authorList>
    </citation>
    <scope>NUCLEOTIDE SEQUENCE [LARGE SCALE GENOMIC DNA]</scope>
    <source>
        <strain evidence="13 14">UMTGB225</strain>
    </source>
</reference>
<dbReference type="PANTHER" id="PTHR32024">
    <property type="entry name" value="TRK SYSTEM POTASSIUM UPTAKE PROTEIN TRKG-RELATED"/>
    <property type="match status" value="1"/>
</dbReference>
<feature type="binding site" evidence="11">
    <location>
        <position position="317"/>
    </location>
    <ligand>
        <name>K(+)</name>
        <dbReference type="ChEBI" id="CHEBI:29103"/>
    </ligand>
</feature>
<evidence type="ECO:0000256" key="10">
    <source>
        <dbReference type="PIRNR" id="PIRNR006247"/>
    </source>
</evidence>
<evidence type="ECO:0000256" key="11">
    <source>
        <dbReference type="PIRSR" id="PIRSR006247-1"/>
    </source>
</evidence>
<dbReference type="PIRSF" id="PIRSF006247">
    <property type="entry name" value="TrkH"/>
    <property type="match status" value="1"/>
</dbReference>
<dbReference type="EMBL" id="JMQM01000001">
    <property type="protein sequence ID" value="KFB09848.1"/>
    <property type="molecule type" value="Genomic_DNA"/>
</dbReference>
<gene>
    <name evidence="13" type="ORF">EL18_00868</name>
</gene>
<comment type="subcellular location">
    <subcellularLocation>
        <location evidence="10">Cell inner membrane</location>
        <topology evidence="10">Multi-pass membrane protein</topology>
    </subcellularLocation>
    <subcellularLocation>
        <location evidence="1">Cell membrane</location>
        <topology evidence="1">Multi-pass membrane protein</topology>
    </subcellularLocation>
</comment>
<dbReference type="GO" id="GO:0046872">
    <property type="term" value="F:metal ion binding"/>
    <property type="evidence" value="ECO:0007669"/>
    <property type="project" value="UniProtKB-KW"/>
</dbReference>
<feature type="transmembrane region" description="Helical" evidence="12">
    <location>
        <begin position="238"/>
        <end position="262"/>
    </location>
</feature>
<evidence type="ECO:0000256" key="2">
    <source>
        <dbReference type="ARBA" id="ARBA00022448"/>
    </source>
</evidence>
<evidence type="ECO:0000313" key="14">
    <source>
        <dbReference type="Proteomes" id="UP000053675"/>
    </source>
</evidence>
<evidence type="ECO:0000256" key="6">
    <source>
        <dbReference type="ARBA" id="ARBA00022958"/>
    </source>
</evidence>
<protein>
    <recommendedName>
        <fullName evidence="10">Trk system potassium uptake protein</fullName>
    </recommendedName>
</protein>
<feature type="transmembrane region" description="Helical" evidence="12">
    <location>
        <begin position="135"/>
        <end position="157"/>
    </location>
</feature>
<evidence type="ECO:0000256" key="5">
    <source>
        <dbReference type="ARBA" id="ARBA00022692"/>
    </source>
</evidence>
<evidence type="ECO:0000256" key="3">
    <source>
        <dbReference type="ARBA" id="ARBA00022475"/>
    </source>
</evidence>
<feature type="transmembrane region" description="Helical" evidence="12">
    <location>
        <begin position="328"/>
        <end position="349"/>
    </location>
</feature>
<feature type="transmembrane region" description="Helical" evidence="12">
    <location>
        <begin position="458"/>
        <end position="483"/>
    </location>
</feature>
<dbReference type="STRING" id="472175.EL18_00868"/>
<dbReference type="InterPro" id="IPR003445">
    <property type="entry name" value="Cat_transpt"/>
</dbReference>
<evidence type="ECO:0000256" key="12">
    <source>
        <dbReference type="SAM" id="Phobius"/>
    </source>
</evidence>
<keyword evidence="9 10" id="KW-0472">Membrane</keyword>
<evidence type="ECO:0000256" key="7">
    <source>
        <dbReference type="ARBA" id="ARBA00022989"/>
    </source>
</evidence>
<name>A0A084UA62_9HYPH</name>
<feature type="transmembrane region" description="Helical" evidence="12">
    <location>
        <begin position="71"/>
        <end position="93"/>
    </location>
</feature>
<evidence type="ECO:0000256" key="8">
    <source>
        <dbReference type="ARBA" id="ARBA00023065"/>
    </source>
</evidence>
<dbReference type="PATRIC" id="fig|472175.3.peg.879"/>
<dbReference type="GO" id="GO:0005886">
    <property type="term" value="C:plasma membrane"/>
    <property type="evidence" value="ECO:0007669"/>
    <property type="project" value="UniProtKB-SubCell"/>
</dbReference>
<feature type="binding site" evidence="11">
    <location>
        <position position="114"/>
    </location>
    <ligand>
        <name>K(+)</name>
        <dbReference type="ChEBI" id="CHEBI:29103"/>
    </ligand>
</feature>
<accession>A0A084UA62</accession>
<comment type="caution">
    <text evidence="13">The sequence shown here is derived from an EMBL/GenBank/DDBJ whole genome shotgun (WGS) entry which is preliminary data.</text>
</comment>
<keyword evidence="8 10" id="KW-0406">Ion transport</keyword>
<keyword evidence="7 12" id="KW-1133">Transmembrane helix</keyword>
<evidence type="ECO:0000256" key="9">
    <source>
        <dbReference type="ARBA" id="ARBA00023136"/>
    </source>
</evidence>
<sequence length="485" mass="52033">MQYLAVRTALHIASVFAIYLSVAMLIPAVVDLYYGNEDWRVFAFSSFFTGGLALAVSLATRGRAPAISSRFGFLVVNMLWFTACLVGSIPLIASSLELKLADAVFESVSAATATGGTVIVGLDALPPGLLLWRSILQWIGGLGVIALGLFILPFLNVGGVSYFKIESSDIEDRPFDRFSTFAVALVSIYAALTVACGFAYAAAGMTAFDALNHALTTVATAGFSTHDASMGFYADNYAILWVGTFFMFLAALPFSILILFLVRGRLDSLRDPQIRVYGGYVLVFVLTVAIYLRITDERPFLDALTHAAFNFVSIITTTGYATEDYGQWGPFAVAAAFVAMFLGGCSGSTTGGIKAYRFLILFELLANGLRRFVYPNTVLTVRYGDRPVEDDLQRAVVLFMSAFLVIWAVIILMLAATGLDLVTAISAALTGLTNVGPGLGPIIGPAGTFAPLSDAAKWIMALAMLLGRLEILAVLVIFTPVFWGR</sequence>
<dbReference type="GO" id="GO:0015379">
    <property type="term" value="F:potassium:chloride symporter activity"/>
    <property type="evidence" value="ECO:0007669"/>
    <property type="project" value="InterPro"/>
</dbReference>
<keyword evidence="4 10" id="KW-0633">Potassium transport</keyword>
<feature type="transmembrane region" description="Helical" evidence="12">
    <location>
        <begin position="395"/>
        <end position="416"/>
    </location>
</feature>
<keyword evidence="5 12" id="KW-0812">Transmembrane</keyword>
<keyword evidence="11" id="KW-0479">Metal-binding</keyword>
<feature type="transmembrane region" description="Helical" evidence="12">
    <location>
        <begin position="12"/>
        <end position="35"/>
    </location>
</feature>
<organism evidence="13 14">
    <name type="scientific">Nitratireductor basaltis</name>
    <dbReference type="NCBI Taxonomy" id="472175"/>
    <lineage>
        <taxon>Bacteria</taxon>
        <taxon>Pseudomonadati</taxon>
        <taxon>Pseudomonadota</taxon>
        <taxon>Alphaproteobacteria</taxon>
        <taxon>Hyphomicrobiales</taxon>
        <taxon>Phyllobacteriaceae</taxon>
        <taxon>Nitratireductor</taxon>
    </lineage>
</organism>
<dbReference type="RefSeq" id="WP_036480109.1">
    <property type="nucleotide sequence ID" value="NZ_JMQM01000001.1"/>
</dbReference>
<evidence type="ECO:0000256" key="1">
    <source>
        <dbReference type="ARBA" id="ARBA00004651"/>
    </source>
</evidence>
<dbReference type="OrthoDB" id="9810952at2"/>
<keyword evidence="14" id="KW-1185">Reference proteome</keyword>
<dbReference type="Pfam" id="PF02386">
    <property type="entry name" value="TrkH"/>
    <property type="match status" value="1"/>
</dbReference>
<keyword evidence="3 10" id="KW-1003">Cell membrane</keyword>
<evidence type="ECO:0000313" key="13">
    <source>
        <dbReference type="EMBL" id="KFB09848.1"/>
    </source>
</evidence>
<evidence type="ECO:0000256" key="4">
    <source>
        <dbReference type="ARBA" id="ARBA00022538"/>
    </source>
</evidence>
<feature type="binding site" evidence="11">
    <location>
        <position position="318"/>
    </location>
    <ligand>
        <name>K(+)</name>
        <dbReference type="ChEBI" id="CHEBI:29103"/>
    </ligand>
</feature>
<comment type="function">
    <text evidence="10">Low-affinity potassium transport system. Interacts with Trk system potassium uptake protein TrkA.</text>
</comment>
<feature type="binding site" evidence="11">
    <location>
        <position position="435"/>
    </location>
    <ligand>
        <name>K(+)</name>
        <dbReference type="ChEBI" id="CHEBI:29103"/>
    </ligand>
</feature>
<dbReference type="Proteomes" id="UP000053675">
    <property type="component" value="Unassembled WGS sequence"/>
</dbReference>
<dbReference type="PANTHER" id="PTHR32024:SF3">
    <property type="entry name" value="TRK SYSTEM POTASSIUM UPTAKE PROTEIN"/>
    <property type="match status" value="1"/>
</dbReference>
<feature type="binding site" evidence="11">
    <location>
        <position position="434"/>
    </location>
    <ligand>
        <name>K(+)</name>
        <dbReference type="ChEBI" id="CHEBI:29103"/>
    </ligand>
</feature>